<dbReference type="EMBL" id="MU005615">
    <property type="protein sequence ID" value="KAF2678004.1"/>
    <property type="molecule type" value="Genomic_DNA"/>
</dbReference>
<evidence type="ECO:0000313" key="2">
    <source>
        <dbReference type="Proteomes" id="UP000799291"/>
    </source>
</evidence>
<sequence>MVPTVASSIAIDIHKGLGDDVSAGSDGLLGWLNPFAKPTRLVQKEYSPMKGTIAIPVGPGGGVGQVFGWGMPSFMVKKAKAESFLLELVEPLVTGRKWA</sequence>
<name>A0A6G1IID5_9PLEO</name>
<dbReference type="Proteomes" id="UP000799291">
    <property type="component" value="Unassembled WGS sequence"/>
</dbReference>
<reference evidence="1" key="1">
    <citation type="journal article" date="2020" name="Stud. Mycol.">
        <title>101 Dothideomycetes genomes: a test case for predicting lifestyles and emergence of pathogens.</title>
        <authorList>
            <person name="Haridas S."/>
            <person name="Albert R."/>
            <person name="Binder M."/>
            <person name="Bloem J."/>
            <person name="Labutti K."/>
            <person name="Salamov A."/>
            <person name="Andreopoulos B."/>
            <person name="Baker S."/>
            <person name="Barry K."/>
            <person name="Bills G."/>
            <person name="Bluhm B."/>
            <person name="Cannon C."/>
            <person name="Castanera R."/>
            <person name="Culley D."/>
            <person name="Daum C."/>
            <person name="Ezra D."/>
            <person name="Gonzalez J."/>
            <person name="Henrissat B."/>
            <person name="Kuo A."/>
            <person name="Liang C."/>
            <person name="Lipzen A."/>
            <person name="Lutzoni F."/>
            <person name="Magnuson J."/>
            <person name="Mondo S."/>
            <person name="Nolan M."/>
            <person name="Ohm R."/>
            <person name="Pangilinan J."/>
            <person name="Park H.-J."/>
            <person name="Ramirez L."/>
            <person name="Alfaro M."/>
            <person name="Sun H."/>
            <person name="Tritt A."/>
            <person name="Yoshinaga Y."/>
            <person name="Zwiers L.-H."/>
            <person name="Turgeon B."/>
            <person name="Goodwin S."/>
            <person name="Spatafora J."/>
            <person name="Crous P."/>
            <person name="Grigoriev I."/>
        </authorList>
    </citation>
    <scope>NUCLEOTIDE SEQUENCE</scope>
    <source>
        <strain evidence="1">CBS 122367</strain>
    </source>
</reference>
<accession>A0A6G1IID5</accession>
<proteinExistence type="predicted"/>
<protein>
    <submittedName>
        <fullName evidence="1">Uncharacterized protein</fullName>
    </submittedName>
</protein>
<evidence type="ECO:0000313" key="1">
    <source>
        <dbReference type="EMBL" id="KAF2678004.1"/>
    </source>
</evidence>
<organism evidence="1 2">
    <name type="scientific">Lentithecium fluviatile CBS 122367</name>
    <dbReference type="NCBI Taxonomy" id="1168545"/>
    <lineage>
        <taxon>Eukaryota</taxon>
        <taxon>Fungi</taxon>
        <taxon>Dikarya</taxon>
        <taxon>Ascomycota</taxon>
        <taxon>Pezizomycotina</taxon>
        <taxon>Dothideomycetes</taxon>
        <taxon>Pleosporomycetidae</taxon>
        <taxon>Pleosporales</taxon>
        <taxon>Massarineae</taxon>
        <taxon>Lentitheciaceae</taxon>
        <taxon>Lentithecium</taxon>
    </lineage>
</organism>
<gene>
    <name evidence="1" type="ORF">K458DRAFT_395305</name>
</gene>
<keyword evidence="2" id="KW-1185">Reference proteome</keyword>
<dbReference type="OrthoDB" id="202203at2759"/>
<dbReference type="AlphaFoldDB" id="A0A6G1IID5"/>